<name>V4B074_LOTGI</name>
<dbReference type="InterPro" id="IPR000504">
    <property type="entry name" value="RRM_dom"/>
</dbReference>
<dbReference type="Gene3D" id="3.30.390.80">
    <property type="entry name" value="DNA repair protein Rad52/59/22"/>
    <property type="match status" value="1"/>
</dbReference>
<dbReference type="InterPro" id="IPR057652">
    <property type="entry name" value="DSRM_RDM1"/>
</dbReference>
<evidence type="ECO:0000259" key="2">
    <source>
        <dbReference type="PROSITE" id="PS50102"/>
    </source>
</evidence>
<dbReference type="GO" id="GO:0006310">
    <property type="term" value="P:DNA recombination"/>
    <property type="evidence" value="ECO:0007669"/>
    <property type="project" value="UniProtKB-ARBA"/>
</dbReference>
<dbReference type="PANTHER" id="PTHR31164">
    <property type="entry name" value="RAD52 MOTIF-CONTAINING PROTEIN 1"/>
    <property type="match status" value="1"/>
</dbReference>
<dbReference type="SUPFAM" id="SSF54928">
    <property type="entry name" value="RNA-binding domain, RBD"/>
    <property type="match status" value="1"/>
</dbReference>
<dbReference type="PANTHER" id="PTHR31164:SF1">
    <property type="entry name" value="RAD52 MOTIF-CONTAINING PROTEIN 1"/>
    <property type="match status" value="1"/>
</dbReference>
<dbReference type="Gene3D" id="3.30.70.330">
    <property type="match status" value="1"/>
</dbReference>
<protein>
    <recommendedName>
        <fullName evidence="2">RRM domain-containing protein</fullName>
    </recommendedName>
</protein>
<proteinExistence type="predicted"/>
<sequence length="315" mass="35510">MNCKQKEKKMISISGIEMIDFSIPTCNRKNLFMTNIVSGMDAIDVEDQLHCKFSQFGLLYEVQVFKSKNQAQKENAVLSYSENATAYYAFIKFYSSIAATRAQKNLTGKCFIGEKCCKITYAKRTKVPEEPLCLTVSQCVELANYYLGFNGWSNEIQLLKRYTSDVESNTEQDKQNVIENGTSVDREVETVKFVCITKLYITGHFLSSQGSGVWEEKYSRNGDGKGTAYGKARKIAKQRALQNALSKLLLIVLPDGKVTVEVNPLIPDNIPSAHDDRDLPFLKVNEIHTEVDLSDSDHIQDVLHNLQDLEESMIG</sequence>
<accession>V4B074</accession>
<dbReference type="GO" id="GO:0005730">
    <property type="term" value="C:nucleolus"/>
    <property type="evidence" value="ECO:0007669"/>
    <property type="project" value="TreeGrafter"/>
</dbReference>
<dbReference type="Proteomes" id="UP000030746">
    <property type="component" value="Unassembled WGS sequence"/>
</dbReference>
<gene>
    <name evidence="3" type="ORF">LOTGIDRAFT_237694</name>
</gene>
<dbReference type="InterPro" id="IPR040224">
    <property type="entry name" value="RDM1"/>
</dbReference>
<reference evidence="3 4" key="1">
    <citation type="journal article" date="2013" name="Nature">
        <title>Insights into bilaterian evolution from three spiralian genomes.</title>
        <authorList>
            <person name="Simakov O."/>
            <person name="Marletaz F."/>
            <person name="Cho S.J."/>
            <person name="Edsinger-Gonzales E."/>
            <person name="Havlak P."/>
            <person name="Hellsten U."/>
            <person name="Kuo D.H."/>
            <person name="Larsson T."/>
            <person name="Lv J."/>
            <person name="Arendt D."/>
            <person name="Savage R."/>
            <person name="Osoegawa K."/>
            <person name="de Jong P."/>
            <person name="Grimwood J."/>
            <person name="Chapman J.A."/>
            <person name="Shapiro H."/>
            <person name="Aerts A."/>
            <person name="Otillar R.P."/>
            <person name="Terry A.Y."/>
            <person name="Boore J.L."/>
            <person name="Grigoriev I.V."/>
            <person name="Lindberg D.R."/>
            <person name="Seaver E.C."/>
            <person name="Weisblat D.A."/>
            <person name="Putnam N.H."/>
            <person name="Rokhsar D.S."/>
        </authorList>
    </citation>
    <scope>NUCLEOTIDE SEQUENCE [LARGE SCALE GENOMIC DNA]</scope>
</reference>
<organism evidence="3 4">
    <name type="scientific">Lottia gigantea</name>
    <name type="common">Giant owl limpet</name>
    <dbReference type="NCBI Taxonomy" id="225164"/>
    <lineage>
        <taxon>Eukaryota</taxon>
        <taxon>Metazoa</taxon>
        <taxon>Spiralia</taxon>
        <taxon>Lophotrochozoa</taxon>
        <taxon>Mollusca</taxon>
        <taxon>Gastropoda</taxon>
        <taxon>Patellogastropoda</taxon>
        <taxon>Lottioidea</taxon>
        <taxon>Lottiidae</taxon>
        <taxon>Lottia</taxon>
    </lineage>
</organism>
<dbReference type="GO" id="GO:0003723">
    <property type="term" value="F:RNA binding"/>
    <property type="evidence" value="ECO:0007669"/>
    <property type="project" value="UniProtKB-UniRule"/>
</dbReference>
<dbReference type="GO" id="GO:0006302">
    <property type="term" value="P:double-strand break repair"/>
    <property type="evidence" value="ECO:0007669"/>
    <property type="project" value="UniProtKB-ARBA"/>
</dbReference>
<dbReference type="InterPro" id="IPR042525">
    <property type="entry name" value="Rad52_Rad59_Rad22_sf"/>
</dbReference>
<evidence type="ECO:0000313" key="3">
    <source>
        <dbReference type="EMBL" id="ESP03383.1"/>
    </source>
</evidence>
<dbReference type="OMA" id="PAYECRS"/>
<evidence type="ECO:0000256" key="1">
    <source>
        <dbReference type="PROSITE-ProRule" id="PRU00176"/>
    </source>
</evidence>
<dbReference type="KEGG" id="lgi:LOTGIDRAFT_237694"/>
<dbReference type="OrthoDB" id="6287754at2759"/>
<dbReference type="PROSITE" id="PS50102">
    <property type="entry name" value="RRM"/>
    <property type="match status" value="1"/>
</dbReference>
<dbReference type="EMBL" id="KB200027">
    <property type="protein sequence ID" value="ESP03383.1"/>
    <property type="molecule type" value="Genomic_DNA"/>
</dbReference>
<dbReference type="Pfam" id="PF25517">
    <property type="entry name" value="DSRM_RDM1"/>
    <property type="match status" value="1"/>
</dbReference>
<feature type="domain" description="RRM" evidence="2">
    <location>
        <begin position="29"/>
        <end position="124"/>
    </location>
</feature>
<dbReference type="InterPro" id="IPR035979">
    <property type="entry name" value="RBD_domain_sf"/>
</dbReference>
<dbReference type="HOGENOM" id="CLU_085746_1_0_1"/>
<dbReference type="RefSeq" id="XP_009045916.1">
    <property type="nucleotide sequence ID" value="XM_009047668.1"/>
</dbReference>
<dbReference type="GeneID" id="20250530"/>
<dbReference type="InterPro" id="IPR012677">
    <property type="entry name" value="Nucleotide-bd_a/b_plait_sf"/>
</dbReference>
<dbReference type="CTD" id="20250530"/>
<keyword evidence="4" id="KW-1185">Reference proteome</keyword>
<dbReference type="SUPFAM" id="SSF54768">
    <property type="entry name" value="dsRNA-binding domain-like"/>
    <property type="match status" value="1"/>
</dbReference>
<dbReference type="AlphaFoldDB" id="V4B074"/>
<dbReference type="STRING" id="225164.V4B074"/>
<keyword evidence="1" id="KW-0694">RNA-binding</keyword>
<evidence type="ECO:0000313" key="4">
    <source>
        <dbReference type="Proteomes" id="UP000030746"/>
    </source>
</evidence>